<evidence type="ECO:0000313" key="2">
    <source>
        <dbReference type="EMBL" id="MBC2645317.1"/>
    </source>
</evidence>
<feature type="transmembrane region" description="Helical" evidence="1">
    <location>
        <begin position="12"/>
        <end position="35"/>
    </location>
</feature>
<reference evidence="2 3" key="1">
    <citation type="submission" date="2020-08" db="EMBL/GenBank/DDBJ databases">
        <title>Emergence and comparative genomics analysis of Citrobacter in Fennec fox imported from North Africa to China.</title>
        <authorList>
            <person name="Zheng B."/>
        </authorList>
    </citation>
    <scope>NUCLEOTIDE SEQUENCE [LARGE SCALE GENOMIC DNA]</scope>
    <source>
        <strain evidence="2 3">FF371</strain>
    </source>
</reference>
<sequence>MRYSIVPFKKNPATLIFFAGLILSFLIPFSFYLSLNRVVPYLETNAPTTESVIYGVDECSYSDGILKVNGWATDKEGYGSILVSADIDGKKIYLRTSIENRPDVSQYFKKPGLYDRSGFSSSLNVGSGFNKINISIHILRNGKNHEIKHECK</sequence>
<organism evidence="2 3">
    <name type="scientific">Citrobacter braakii</name>
    <dbReference type="NCBI Taxonomy" id="57706"/>
    <lineage>
        <taxon>Bacteria</taxon>
        <taxon>Pseudomonadati</taxon>
        <taxon>Pseudomonadota</taxon>
        <taxon>Gammaproteobacteria</taxon>
        <taxon>Enterobacterales</taxon>
        <taxon>Enterobacteriaceae</taxon>
        <taxon>Citrobacter</taxon>
        <taxon>Citrobacter freundii complex</taxon>
    </lineage>
</organism>
<accession>A0ABR6TP57</accession>
<dbReference type="RefSeq" id="WP_185654250.1">
    <property type="nucleotide sequence ID" value="NZ_CBDITX010000013.1"/>
</dbReference>
<dbReference type="EMBL" id="JACLAH010000001">
    <property type="protein sequence ID" value="MBC2645317.1"/>
    <property type="molecule type" value="Genomic_DNA"/>
</dbReference>
<gene>
    <name evidence="2" type="ORF">H6P72_01505</name>
</gene>
<keyword evidence="1" id="KW-0812">Transmembrane</keyword>
<keyword evidence="1" id="KW-1133">Transmembrane helix</keyword>
<keyword evidence="3" id="KW-1185">Reference proteome</keyword>
<name>A0ABR6TP57_CITBR</name>
<proteinExistence type="predicted"/>
<dbReference type="Proteomes" id="UP000586346">
    <property type="component" value="Unassembled WGS sequence"/>
</dbReference>
<protein>
    <submittedName>
        <fullName evidence="2">Uncharacterized protein</fullName>
    </submittedName>
</protein>
<evidence type="ECO:0000313" key="3">
    <source>
        <dbReference type="Proteomes" id="UP000586346"/>
    </source>
</evidence>
<evidence type="ECO:0000256" key="1">
    <source>
        <dbReference type="SAM" id="Phobius"/>
    </source>
</evidence>
<keyword evidence="1" id="KW-0472">Membrane</keyword>
<comment type="caution">
    <text evidence="2">The sequence shown here is derived from an EMBL/GenBank/DDBJ whole genome shotgun (WGS) entry which is preliminary data.</text>
</comment>